<dbReference type="InParanoid" id="E9H0W6"/>
<evidence type="ECO:0000256" key="4">
    <source>
        <dbReference type="ARBA" id="ARBA00023159"/>
    </source>
</evidence>
<reference evidence="7 8" key="1">
    <citation type="journal article" date="2011" name="Science">
        <title>The ecoresponsive genome of Daphnia pulex.</title>
        <authorList>
            <person name="Colbourne J.K."/>
            <person name="Pfrender M.E."/>
            <person name="Gilbert D."/>
            <person name="Thomas W.K."/>
            <person name="Tucker A."/>
            <person name="Oakley T.H."/>
            <person name="Tokishita S."/>
            <person name="Aerts A."/>
            <person name="Arnold G.J."/>
            <person name="Basu M.K."/>
            <person name="Bauer D.J."/>
            <person name="Caceres C.E."/>
            <person name="Carmel L."/>
            <person name="Casola C."/>
            <person name="Choi J.H."/>
            <person name="Detter J.C."/>
            <person name="Dong Q."/>
            <person name="Dusheyko S."/>
            <person name="Eads B.D."/>
            <person name="Frohlich T."/>
            <person name="Geiler-Samerotte K.A."/>
            <person name="Gerlach D."/>
            <person name="Hatcher P."/>
            <person name="Jogdeo S."/>
            <person name="Krijgsveld J."/>
            <person name="Kriventseva E.V."/>
            <person name="Kultz D."/>
            <person name="Laforsch C."/>
            <person name="Lindquist E."/>
            <person name="Lopez J."/>
            <person name="Manak J.R."/>
            <person name="Muller J."/>
            <person name="Pangilinan J."/>
            <person name="Patwardhan R.P."/>
            <person name="Pitluck S."/>
            <person name="Pritham E.J."/>
            <person name="Rechtsteiner A."/>
            <person name="Rho M."/>
            <person name="Rogozin I.B."/>
            <person name="Sakarya O."/>
            <person name="Salamov A."/>
            <person name="Schaack S."/>
            <person name="Shapiro H."/>
            <person name="Shiga Y."/>
            <person name="Skalitzky C."/>
            <person name="Smith Z."/>
            <person name="Souvorov A."/>
            <person name="Sung W."/>
            <person name="Tang Z."/>
            <person name="Tsuchiya D."/>
            <person name="Tu H."/>
            <person name="Vos H."/>
            <person name="Wang M."/>
            <person name="Wolf Y.I."/>
            <person name="Yamagata H."/>
            <person name="Yamada T."/>
            <person name="Ye Y."/>
            <person name="Shaw J.R."/>
            <person name="Andrews J."/>
            <person name="Crease T.J."/>
            <person name="Tang H."/>
            <person name="Lucas S.M."/>
            <person name="Robertson H.M."/>
            <person name="Bork P."/>
            <person name="Koonin E.V."/>
            <person name="Zdobnov E.M."/>
            <person name="Grigoriev I.V."/>
            <person name="Lynch M."/>
            <person name="Boore J.L."/>
        </authorList>
    </citation>
    <scope>NUCLEOTIDE SEQUENCE [LARGE SCALE GENOMIC DNA]</scope>
</reference>
<dbReference type="OrthoDB" id="10018574at2759"/>
<gene>
    <name evidence="7" type="ORF">DAPPUDRAFT_251675</name>
</gene>
<dbReference type="AlphaFoldDB" id="E9H0W6"/>
<evidence type="ECO:0000256" key="2">
    <source>
        <dbReference type="ARBA" id="ARBA00006543"/>
    </source>
</evidence>
<dbReference type="HOGENOM" id="CLU_2673624_0_0_1"/>
<keyword evidence="5" id="KW-0804">Transcription</keyword>
<evidence type="ECO:0000256" key="5">
    <source>
        <dbReference type="ARBA" id="ARBA00023163"/>
    </source>
</evidence>
<dbReference type="InterPro" id="IPR048338">
    <property type="entry name" value="Mediator_Med16"/>
</dbReference>
<comment type="subcellular location">
    <subcellularLocation>
        <location evidence="1">Nucleus</location>
    </subcellularLocation>
</comment>
<evidence type="ECO:0000256" key="3">
    <source>
        <dbReference type="ARBA" id="ARBA00023015"/>
    </source>
</evidence>
<dbReference type="KEGG" id="dpx:DAPPUDRAFT_251675"/>
<dbReference type="GO" id="GO:0005634">
    <property type="term" value="C:nucleus"/>
    <property type="evidence" value="ECO:0007669"/>
    <property type="project" value="UniProtKB-SubCell"/>
</dbReference>
<protein>
    <submittedName>
        <fullName evidence="7">Uncharacterized protein</fullName>
    </submittedName>
</protein>
<dbReference type="PANTHER" id="PTHR13224:SF6">
    <property type="entry name" value="MEDIATOR OF RNA POLYMERASE II TRANSCRIPTION SUBUNIT 16"/>
    <property type="match status" value="1"/>
</dbReference>
<evidence type="ECO:0000256" key="6">
    <source>
        <dbReference type="ARBA" id="ARBA00023242"/>
    </source>
</evidence>
<dbReference type="EMBL" id="GL732582">
    <property type="protein sequence ID" value="EFX74530.1"/>
    <property type="molecule type" value="Genomic_DNA"/>
</dbReference>
<dbReference type="Proteomes" id="UP000000305">
    <property type="component" value="Unassembled WGS sequence"/>
</dbReference>
<keyword evidence="3" id="KW-0805">Transcription regulation</keyword>
<dbReference type="STRING" id="6669.E9H0W6"/>
<evidence type="ECO:0000313" key="7">
    <source>
        <dbReference type="EMBL" id="EFX74530.1"/>
    </source>
</evidence>
<keyword evidence="4" id="KW-0010">Activator</keyword>
<dbReference type="PANTHER" id="PTHR13224">
    <property type="entry name" value="THYROID HORMONE RECEPTOR-ASSOCIATED PROTEIN-RELATED"/>
    <property type="match status" value="1"/>
</dbReference>
<organism evidence="7 8">
    <name type="scientific">Daphnia pulex</name>
    <name type="common">Water flea</name>
    <dbReference type="NCBI Taxonomy" id="6669"/>
    <lineage>
        <taxon>Eukaryota</taxon>
        <taxon>Metazoa</taxon>
        <taxon>Ecdysozoa</taxon>
        <taxon>Arthropoda</taxon>
        <taxon>Crustacea</taxon>
        <taxon>Branchiopoda</taxon>
        <taxon>Diplostraca</taxon>
        <taxon>Cladocera</taxon>
        <taxon>Anomopoda</taxon>
        <taxon>Daphniidae</taxon>
        <taxon>Daphnia</taxon>
    </lineage>
</organism>
<keyword evidence="8" id="KW-1185">Reference proteome</keyword>
<name>E9H0W6_DAPPU</name>
<sequence length="75" mass="8258">MNVAACDANTPWDTHIVKSCVAQVTVLEWDQSGHYLLIGDTLAAANAEIWTTPTHLLNEWTRVANICIPDEPIQA</sequence>
<accession>E9H0W6</accession>
<comment type="similarity">
    <text evidence="2">Belongs to the Mediator complex subunit 16 family.</text>
</comment>
<evidence type="ECO:0000256" key="1">
    <source>
        <dbReference type="ARBA" id="ARBA00004123"/>
    </source>
</evidence>
<keyword evidence="6" id="KW-0539">Nucleus</keyword>
<proteinExistence type="inferred from homology"/>
<evidence type="ECO:0000313" key="8">
    <source>
        <dbReference type="Proteomes" id="UP000000305"/>
    </source>
</evidence>